<dbReference type="HAMAP" id="MF_00022">
    <property type="entry name" value="Glu_tRNA_synth_type1"/>
    <property type="match status" value="1"/>
</dbReference>
<dbReference type="InterPro" id="IPR045462">
    <property type="entry name" value="aa-tRNA-synth_I_cd-bd"/>
</dbReference>
<comment type="subunit">
    <text evidence="7">Monomer.</text>
</comment>
<evidence type="ECO:0000256" key="4">
    <source>
        <dbReference type="ARBA" id="ARBA00022840"/>
    </source>
</evidence>
<dbReference type="InterPro" id="IPR020751">
    <property type="entry name" value="aa-tRNA-synth_I_codon-bd_sub2"/>
</dbReference>
<keyword evidence="2 7" id="KW-0436">Ligase</keyword>
<comment type="catalytic activity">
    <reaction evidence="7">
        <text>tRNA(Glu) + L-glutamate + ATP = L-glutamyl-tRNA(Glu) + AMP + diphosphate</text>
        <dbReference type="Rhea" id="RHEA:23540"/>
        <dbReference type="Rhea" id="RHEA-COMP:9663"/>
        <dbReference type="Rhea" id="RHEA-COMP:9680"/>
        <dbReference type="ChEBI" id="CHEBI:29985"/>
        <dbReference type="ChEBI" id="CHEBI:30616"/>
        <dbReference type="ChEBI" id="CHEBI:33019"/>
        <dbReference type="ChEBI" id="CHEBI:78442"/>
        <dbReference type="ChEBI" id="CHEBI:78520"/>
        <dbReference type="ChEBI" id="CHEBI:456215"/>
        <dbReference type="EC" id="6.1.1.17"/>
    </reaction>
</comment>
<dbReference type="InterPro" id="IPR049940">
    <property type="entry name" value="GluQ/Sye"/>
</dbReference>
<comment type="caution">
    <text evidence="10">The sequence shown here is derived from an EMBL/GenBank/DDBJ whole genome shotgun (WGS) entry which is preliminary data.</text>
</comment>
<dbReference type="Gene3D" id="3.40.50.620">
    <property type="entry name" value="HUPs"/>
    <property type="match status" value="1"/>
</dbReference>
<gene>
    <name evidence="7" type="primary">gltX</name>
    <name evidence="10" type="ORF">COS24_01630</name>
</gene>
<evidence type="ECO:0000256" key="1">
    <source>
        <dbReference type="ARBA" id="ARBA00007894"/>
    </source>
</evidence>
<dbReference type="PANTHER" id="PTHR43311:SF2">
    <property type="entry name" value="GLUTAMATE--TRNA LIGASE, MITOCHONDRIAL-RELATED"/>
    <property type="match status" value="1"/>
</dbReference>
<name>A0A2M7DAS9_9BACT</name>
<feature type="binding site" evidence="7">
    <location>
        <position position="171"/>
    </location>
    <ligand>
        <name>Zn(2+)</name>
        <dbReference type="ChEBI" id="CHEBI:29105"/>
    </ligand>
</feature>
<dbReference type="GO" id="GO:0008270">
    <property type="term" value="F:zinc ion binding"/>
    <property type="evidence" value="ECO:0007669"/>
    <property type="project" value="UniProtKB-UniRule"/>
</dbReference>
<dbReference type="InterPro" id="IPR000924">
    <property type="entry name" value="Glu/Gln-tRNA-synth"/>
</dbReference>
<keyword evidence="5 7" id="KW-0648">Protein biosynthesis</keyword>
<dbReference type="InterPro" id="IPR004527">
    <property type="entry name" value="Glu-tRNA-ligase_bac/mito"/>
</dbReference>
<keyword evidence="7" id="KW-0963">Cytoplasm</keyword>
<keyword evidence="7" id="KW-0862">Zinc</keyword>
<organism evidence="10 11">
    <name type="scientific">Candidatus Nealsonbacteria bacterium CG02_land_8_20_14_3_00_34_20</name>
    <dbReference type="NCBI Taxonomy" id="1974698"/>
    <lineage>
        <taxon>Bacteria</taxon>
        <taxon>Candidatus Nealsoniibacteriota</taxon>
    </lineage>
</organism>
<dbReference type="InterPro" id="IPR001412">
    <property type="entry name" value="aa-tRNA-synth_I_CS"/>
</dbReference>
<dbReference type="AlphaFoldDB" id="A0A2M7DAS9"/>
<evidence type="ECO:0000256" key="5">
    <source>
        <dbReference type="ARBA" id="ARBA00022917"/>
    </source>
</evidence>
<feature type="binding site" evidence="7">
    <location>
        <position position="169"/>
    </location>
    <ligand>
        <name>Zn(2+)</name>
        <dbReference type="ChEBI" id="CHEBI:29105"/>
    </ligand>
</feature>
<dbReference type="InterPro" id="IPR014729">
    <property type="entry name" value="Rossmann-like_a/b/a_fold"/>
</dbReference>
<dbReference type="SUPFAM" id="SSF52374">
    <property type="entry name" value="Nucleotidylyl transferase"/>
    <property type="match status" value="1"/>
</dbReference>
<dbReference type="GO" id="GO:0006424">
    <property type="term" value="P:glutamyl-tRNA aminoacylation"/>
    <property type="evidence" value="ECO:0007669"/>
    <property type="project" value="UniProtKB-UniRule"/>
</dbReference>
<evidence type="ECO:0000259" key="9">
    <source>
        <dbReference type="Pfam" id="PF19269"/>
    </source>
</evidence>
<dbReference type="EMBL" id="PETY01000024">
    <property type="protein sequence ID" value="PIV45569.1"/>
    <property type="molecule type" value="Genomic_DNA"/>
</dbReference>
<dbReference type="EC" id="6.1.1.17" evidence="7"/>
<feature type="short sequence motif" description="'KMSKS' region" evidence="7">
    <location>
        <begin position="290"/>
        <end position="294"/>
    </location>
</feature>
<protein>
    <recommendedName>
        <fullName evidence="7">Glutamate--tRNA ligase</fullName>
        <ecNumber evidence="7">6.1.1.17</ecNumber>
    </recommendedName>
    <alternativeName>
        <fullName evidence="7">Glutamyl-tRNA synthetase</fullName>
        <shortName evidence="7">GluRS</shortName>
    </alternativeName>
</protein>
<dbReference type="Pfam" id="PF19269">
    <property type="entry name" value="Anticodon_2"/>
    <property type="match status" value="1"/>
</dbReference>
<keyword evidence="4 7" id="KW-0067">ATP-binding</keyword>
<evidence type="ECO:0000256" key="6">
    <source>
        <dbReference type="ARBA" id="ARBA00023146"/>
    </source>
</evidence>
<dbReference type="SUPFAM" id="SSF48163">
    <property type="entry name" value="An anticodon-binding domain of class I aminoacyl-tRNA synthetases"/>
    <property type="match status" value="1"/>
</dbReference>
<dbReference type="PRINTS" id="PR00987">
    <property type="entry name" value="TRNASYNTHGLU"/>
</dbReference>
<evidence type="ECO:0000313" key="11">
    <source>
        <dbReference type="Proteomes" id="UP000229625"/>
    </source>
</evidence>
<sequence>MQIIERLFPNLEITPEEVENKYPPRDLEASAKVTRVAPSPTGFMHIGGIFAALLSERLAHQSGGVFFVRIEDTDKKREVEGAAQLIIDSLSRFNIPVDEGETLTGEEKGNYGPYRQSKRENIYKTFARKLVQEDRAYPCFCTVEELKEMTSQQEKNKSKIGYYGDWAKCRDKSDEDVLKALDERKPFVIRFKSSGSCKKRMEFEDMIKGKLSMPENDNDIVIIKSDGLPTYHFAHVVDDHFMGTTDVVRGDEWLSSVPLHIELFRSLGWKPPRYGHFPPIQKLEGHSKRKLSKRKDPEANVLFYDEEGYSSIAVTEYLLNLIDSDFENWRKQNPQTDNRDFPIRLEHLAGSAGPLLDMVKLQDINKDYISKLSAEEVLEQCTTWAEKYDEDLFRKLKENPDYSKRIFSIERGGELPPRKDIAKWSDVRHQIEYFFDDIFKAADIDFKKLLPGMTKVEIKRVAEKFLSIYDEQDDKTTWFSKVKDAAKSLGYADSAKAFKKEKDKYKGHVGDVAMVARVLLTGRTQAPELFEVIHCMGADRVRKRLKNI</sequence>
<dbReference type="InterPro" id="IPR008925">
    <property type="entry name" value="aa_tRNA-synth_I_cd-bd_sf"/>
</dbReference>
<evidence type="ECO:0000256" key="2">
    <source>
        <dbReference type="ARBA" id="ARBA00022598"/>
    </source>
</evidence>
<dbReference type="GO" id="GO:0005524">
    <property type="term" value="F:ATP binding"/>
    <property type="evidence" value="ECO:0007669"/>
    <property type="project" value="UniProtKB-UniRule"/>
</dbReference>
<keyword evidence="7" id="KW-0479">Metal-binding</keyword>
<evidence type="ECO:0000259" key="8">
    <source>
        <dbReference type="Pfam" id="PF00749"/>
    </source>
</evidence>
<dbReference type="Gene3D" id="1.10.10.350">
    <property type="match status" value="1"/>
</dbReference>
<dbReference type="PANTHER" id="PTHR43311">
    <property type="entry name" value="GLUTAMATE--TRNA LIGASE"/>
    <property type="match status" value="1"/>
</dbReference>
<dbReference type="PROSITE" id="PS00178">
    <property type="entry name" value="AA_TRNA_LIGASE_I"/>
    <property type="match status" value="1"/>
</dbReference>
<reference evidence="11" key="1">
    <citation type="submission" date="2017-09" db="EMBL/GenBank/DDBJ databases">
        <title>Depth-based differentiation of microbial function through sediment-hosted aquifers and enrichment of novel symbionts in the deep terrestrial subsurface.</title>
        <authorList>
            <person name="Probst A.J."/>
            <person name="Ladd B."/>
            <person name="Jarett J.K."/>
            <person name="Geller-Mcgrath D.E."/>
            <person name="Sieber C.M.K."/>
            <person name="Emerson J.B."/>
            <person name="Anantharaman K."/>
            <person name="Thomas B.C."/>
            <person name="Malmstrom R."/>
            <person name="Stieglmeier M."/>
            <person name="Klingl A."/>
            <person name="Woyke T."/>
            <person name="Ryan C.M."/>
            <person name="Banfield J.F."/>
        </authorList>
    </citation>
    <scope>NUCLEOTIDE SEQUENCE [LARGE SCALE GENOMIC DNA]</scope>
</reference>
<dbReference type="GO" id="GO:0004818">
    <property type="term" value="F:glutamate-tRNA ligase activity"/>
    <property type="evidence" value="ECO:0007669"/>
    <property type="project" value="UniProtKB-UniRule"/>
</dbReference>
<evidence type="ECO:0000256" key="3">
    <source>
        <dbReference type="ARBA" id="ARBA00022741"/>
    </source>
</evidence>
<comment type="cofactor">
    <cofactor evidence="7">
        <name>Zn(2+)</name>
        <dbReference type="ChEBI" id="CHEBI:29105"/>
    </cofactor>
    <text evidence="7">Binds 1 zinc ion per subunit.</text>
</comment>
<dbReference type="NCBIfam" id="TIGR00464">
    <property type="entry name" value="gltX_bact"/>
    <property type="match status" value="1"/>
</dbReference>
<evidence type="ECO:0000313" key="10">
    <source>
        <dbReference type="EMBL" id="PIV45569.1"/>
    </source>
</evidence>
<feature type="domain" description="Glutamyl/glutaminyl-tRNA synthetase class Ib catalytic" evidence="8">
    <location>
        <begin position="33"/>
        <end position="319"/>
    </location>
</feature>
<feature type="binding site" evidence="7">
    <location>
        <position position="139"/>
    </location>
    <ligand>
        <name>Zn(2+)</name>
        <dbReference type="ChEBI" id="CHEBI:29105"/>
    </ligand>
</feature>
<feature type="short sequence motif" description="'HIGH' region" evidence="7">
    <location>
        <begin position="38"/>
        <end position="48"/>
    </location>
</feature>
<dbReference type="GO" id="GO:0005829">
    <property type="term" value="C:cytosol"/>
    <property type="evidence" value="ECO:0007669"/>
    <property type="project" value="TreeGrafter"/>
</dbReference>
<feature type="domain" description="Aminoacyl-tRNA synthetase class I anticodon-binding" evidence="9">
    <location>
        <begin position="426"/>
        <end position="547"/>
    </location>
</feature>
<comment type="similarity">
    <text evidence="1 7">Belongs to the class-I aminoacyl-tRNA synthetase family. Glutamate--tRNA ligase type 1 subfamily.</text>
</comment>
<dbReference type="GO" id="GO:0000049">
    <property type="term" value="F:tRNA binding"/>
    <property type="evidence" value="ECO:0007669"/>
    <property type="project" value="InterPro"/>
</dbReference>
<comment type="function">
    <text evidence="7">Catalyzes the attachment of glutamate to tRNA(Glu) in a two-step reaction: glutamate is first activated by ATP to form Glu-AMP and then transferred to the acceptor end of tRNA(Glu).</text>
</comment>
<dbReference type="Pfam" id="PF00749">
    <property type="entry name" value="tRNA-synt_1c"/>
    <property type="match status" value="1"/>
</dbReference>
<keyword evidence="6 7" id="KW-0030">Aminoacyl-tRNA synthetase</keyword>
<dbReference type="Proteomes" id="UP000229625">
    <property type="component" value="Unassembled WGS sequence"/>
</dbReference>
<evidence type="ECO:0000256" key="7">
    <source>
        <dbReference type="HAMAP-Rule" id="MF_00022"/>
    </source>
</evidence>
<feature type="binding site" evidence="7">
    <location>
        <position position="141"/>
    </location>
    <ligand>
        <name>Zn(2+)</name>
        <dbReference type="ChEBI" id="CHEBI:29105"/>
    </ligand>
</feature>
<comment type="subcellular location">
    <subcellularLocation>
        <location evidence="7">Cytoplasm</location>
    </subcellularLocation>
</comment>
<feature type="binding site" evidence="7">
    <location>
        <position position="293"/>
    </location>
    <ligand>
        <name>ATP</name>
        <dbReference type="ChEBI" id="CHEBI:30616"/>
    </ligand>
</feature>
<accession>A0A2M7DAS9</accession>
<keyword evidence="3 7" id="KW-0547">Nucleotide-binding</keyword>
<proteinExistence type="inferred from homology"/>
<dbReference type="InterPro" id="IPR020058">
    <property type="entry name" value="Glu/Gln-tRNA-synth_Ib_cat-dom"/>
</dbReference>